<accession>A0A5J5AD01</accession>
<dbReference type="SMART" id="SM00355">
    <property type="entry name" value="ZnF_C2H2"/>
    <property type="match status" value="1"/>
</dbReference>
<dbReference type="AlphaFoldDB" id="A0A5J5AD01"/>
<protein>
    <recommendedName>
        <fullName evidence="3">C2H2-type domain-containing protein</fullName>
    </recommendedName>
</protein>
<keyword evidence="1" id="KW-0862">Zinc</keyword>
<evidence type="ECO:0000259" key="3">
    <source>
        <dbReference type="PROSITE" id="PS50157"/>
    </source>
</evidence>
<evidence type="ECO:0000256" key="2">
    <source>
        <dbReference type="SAM" id="MobiDB-lite"/>
    </source>
</evidence>
<evidence type="ECO:0000256" key="1">
    <source>
        <dbReference type="PROSITE-ProRule" id="PRU00042"/>
    </source>
</evidence>
<dbReference type="Gene3D" id="3.40.50.1010">
    <property type="entry name" value="5'-nuclease"/>
    <property type="match status" value="1"/>
</dbReference>
<keyword evidence="5" id="KW-1185">Reference proteome</keyword>
<name>A0A5J5AD01_9ASTE</name>
<sequence length="457" mass="52406">MNSLWNSVEVLPLKPPSSSSSLLTSPPLLLQKSKLHILNSPIKYKTRISVVFNPLSFDLNPLQWRIKASAADHSASAAAMSDIDMVRTKEGLYTAKKKKVVVLWDLDNKPPRGPPYQAAMALKQVAQQFGEVVDISAYANRHAFIHLPRWVIGERRERRHLDILERKGVATPSELYVCGVCGRKCKTNLDLKKHFRQLHERERQKKVNRMRSLKGKKRQRYKERFIDGNYKYQEAARSLITPKVGYGLASELRRAGVFVKTVEDKPQAADWALKRQMQHSMSRGIDWLFLVSDDSDFSEMLRRARESNLGTVVVGDGHRALGRHADLWVPWIGVENGEISEEDLVPRSRRRSEFMGRDDVSFSITHFDEEINGEENLDSIMDELVAVRTDFNAVRISAFSEGEEEEEEDWMGEEMNRKGNVQLQMGQSLDDDDDEDDDFSLDSEDEESETEEDDMYS</sequence>
<dbReference type="GO" id="GO:0008270">
    <property type="term" value="F:zinc ion binding"/>
    <property type="evidence" value="ECO:0007669"/>
    <property type="project" value="UniProtKB-KW"/>
</dbReference>
<dbReference type="PROSITE" id="PS00028">
    <property type="entry name" value="ZINC_FINGER_C2H2_1"/>
    <property type="match status" value="1"/>
</dbReference>
<feature type="region of interest" description="Disordered" evidence="2">
    <location>
        <begin position="400"/>
        <end position="457"/>
    </location>
</feature>
<dbReference type="PANTHER" id="PTHR35744">
    <property type="entry name" value="C2H2-TYPE DOMAIN-CONTAINING PROTEIN"/>
    <property type="match status" value="1"/>
</dbReference>
<dbReference type="PANTHER" id="PTHR35744:SF2">
    <property type="entry name" value="OS06G0166200 PROTEIN"/>
    <property type="match status" value="1"/>
</dbReference>
<dbReference type="Proteomes" id="UP000325577">
    <property type="component" value="Linkage Group LG21"/>
</dbReference>
<proteinExistence type="predicted"/>
<organism evidence="4 5">
    <name type="scientific">Nyssa sinensis</name>
    <dbReference type="NCBI Taxonomy" id="561372"/>
    <lineage>
        <taxon>Eukaryota</taxon>
        <taxon>Viridiplantae</taxon>
        <taxon>Streptophyta</taxon>
        <taxon>Embryophyta</taxon>
        <taxon>Tracheophyta</taxon>
        <taxon>Spermatophyta</taxon>
        <taxon>Magnoliopsida</taxon>
        <taxon>eudicotyledons</taxon>
        <taxon>Gunneridae</taxon>
        <taxon>Pentapetalae</taxon>
        <taxon>asterids</taxon>
        <taxon>Cornales</taxon>
        <taxon>Nyssaceae</taxon>
        <taxon>Nyssa</taxon>
    </lineage>
</organism>
<feature type="domain" description="C2H2-type" evidence="3">
    <location>
        <begin position="176"/>
        <end position="204"/>
    </location>
</feature>
<dbReference type="CDD" id="cd18725">
    <property type="entry name" value="PIN_LabA-like"/>
    <property type="match status" value="1"/>
</dbReference>
<dbReference type="EMBL" id="CM018045">
    <property type="protein sequence ID" value="KAA8528510.1"/>
    <property type="molecule type" value="Genomic_DNA"/>
</dbReference>
<evidence type="ECO:0000313" key="5">
    <source>
        <dbReference type="Proteomes" id="UP000325577"/>
    </source>
</evidence>
<keyword evidence="1" id="KW-0863">Zinc-finger</keyword>
<dbReference type="PROSITE" id="PS50157">
    <property type="entry name" value="ZINC_FINGER_C2H2_2"/>
    <property type="match status" value="1"/>
</dbReference>
<keyword evidence="1" id="KW-0479">Metal-binding</keyword>
<gene>
    <name evidence="4" type="ORF">F0562_035865</name>
</gene>
<dbReference type="InterPro" id="IPR013087">
    <property type="entry name" value="Znf_C2H2_type"/>
</dbReference>
<feature type="compositionally biased region" description="Acidic residues" evidence="2">
    <location>
        <begin position="429"/>
        <end position="457"/>
    </location>
</feature>
<dbReference type="OrthoDB" id="3518456at2759"/>
<reference evidence="4 5" key="1">
    <citation type="submission" date="2019-09" db="EMBL/GenBank/DDBJ databases">
        <title>A chromosome-level genome assembly of the Chinese tupelo Nyssa sinensis.</title>
        <authorList>
            <person name="Yang X."/>
            <person name="Kang M."/>
            <person name="Yang Y."/>
            <person name="Xiong H."/>
            <person name="Wang M."/>
            <person name="Zhang Z."/>
            <person name="Wang Z."/>
            <person name="Wu H."/>
            <person name="Ma T."/>
            <person name="Liu J."/>
            <person name="Xi Z."/>
        </authorList>
    </citation>
    <scope>NUCLEOTIDE SEQUENCE [LARGE SCALE GENOMIC DNA]</scope>
    <source>
        <strain evidence="4">J267</strain>
        <tissue evidence="4">Leaf</tissue>
    </source>
</reference>
<evidence type="ECO:0000313" key="4">
    <source>
        <dbReference type="EMBL" id="KAA8528510.1"/>
    </source>
</evidence>
<feature type="compositionally biased region" description="Acidic residues" evidence="2">
    <location>
        <begin position="401"/>
        <end position="412"/>
    </location>
</feature>